<evidence type="ECO:0000313" key="5">
    <source>
        <dbReference type="Proteomes" id="UP000249363"/>
    </source>
</evidence>
<evidence type="ECO:0000259" key="3">
    <source>
        <dbReference type="SMART" id="SM00829"/>
    </source>
</evidence>
<dbReference type="SMART" id="SM00829">
    <property type="entry name" value="PKS_ER"/>
    <property type="match status" value="1"/>
</dbReference>
<feature type="domain" description="Enoyl reductase (ER)" evidence="3">
    <location>
        <begin position="13"/>
        <end position="309"/>
    </location>
</feature>
<dbReference type="GO" id="GO:0016651">
    <property type="term" value="F:oxidoreductase activity, acting on NAD(P)H"/>
    <property type="evidence" value="ECO:0007669"/>
    <property type="project" value="InterPro"/>
</dbReference>
<dbReference type="InterPro" id="IPR011032">
    <property type="entry name" value="GroES-like_sf"/>
</dbReference>
<dbReference type="InterPro" id="IPR020843">
    <property type="entry name" value="ER"/>
</dbReference>
<proteinExistence type="inferred from homology"/>
<dbReference type="Pfam" id="PF00107">
    <property type="entry name" value="ADH_zinc_N"/>
    <property type="match status" value="1"/>
</dbReference>
<dbReference type="AlphaFoldDB" id="A0A364KU46"/>
<evidence type="ECO:0000313" key="4">
    <source>
        <dbReference type="EMBL" id="RAO67063.1"/>
    </source>
</evidence>
<dbReference type="InterPro" id="IPR013149">
    <property type="entry name" value="ADH-like_C"/>
</dbReference>
<comment type="caution">
    <text evidence="4">The sequence shown here is derived from an EMBL/GenBank/DDBJ whole genome shotgun (WGS) entry which is preliminary data.</text>
</comment>
<dbReference type="Gene3D" id="3.90.180.10">
    <property type="entry name" value="Medium-chain alcohol dehydrogenases, catalytic domain"/>
    <property type="match status" value="1"/>
</dbReference>
<dbReference type="GeneID" id="63792291"/>
<evidence type="ECO:0000256" key="2">
    <source>
        <dbReference type="ARBA" id="ARBA00023002"/>
    </source>
</evidence>
<dbReference type="PANTHER" id="PTHR45348">
    <property type="entry name" value="HYPOTHETICAL OXIDOREDUCTASE (EUROFUNG)"/>
    <property type="match status" value="1"/>
</dbReference>
<keyword evidence="5" id="KW-1185">Reference proteome</keyword>
<sequence length="387" mass="40804">MTSKNQAAWIPASRAEVLEVRDAPYTSPGPKQVVVKNGAVAVNAYDWALQYQGPIFASHLKYPTVIGTDIAGTVVEVGPEVTRFKVGDRVAGCAASITKESANAAEGGFQLYCVVREHLIAPIPDHITDEQACVLGLGIATATYGLFHKKYLGLDMPQVPPPANPQPGKRYHRAIIVTGGASSVGSCAIQLASSAGYKVLSTSSSRNFEYVKSLGASHVFDYNSATLVDDLVRALAGHELVGAYTVGANADQVCAAVIKERLSKTPELPTRKFISLAGGGGRDAGTLKGSLGTYRLVSGMVGMLGKNAVKKLVTGIEISFILMTDIVDPTSCISQIYSNFLGPALAQRQFVPSPNPEVVGQGLHAINDALDICKKPQSAQKIVVKLP</sequence>
<dbReference type="STRING" id="1196081.A0A364KU46"/>
<dbReference type="PANTHER" id="PTHR45348:SF2">
    <property type="entry name" value="ZINC-TYPE ALCOHOL DEHYDROGENASE-LIKE PROTEIN C2E1P3.01"/>
    <property type="match status" value="1"/>
</dbReference>
<keyword evidence="2" id="KW-0560">Oxidoreductase</keyword>
<organism evidence="4 5">
    <name type="scientific">Talaromyces amestolkiae</name>
    <dbReference type="NCBI Taxonomy" id="1196081"/>
    <lineage>
        <taxon>Eukaryota</taxon>
        <taxon>Fungi</taxon>
        <taxon>Dikarya</taxon>
        <taxon>Ascomycota</taxon>
        <taxon>Pezizomycotina</taxon>
        <taxon>Eurotiomycetes</taxon>
        <taxon>Eurotiomycetidae</taxon>
        <taxon>Eurotiales</taxon>
        <taxon>Trichocomaceae</taxon>
        <taxon>Talaromyces</taxon>
        <taxon>Talaromyces sect. Talaromyces</taxon>
    </lineage>
</organism>
<dbReference type="OrthoDB" id="48317at2759"/>
<gene>
    <name evidence="4" type="ORF">BHQ10_003075</name>
</gene>
<dbReference type="RefSeq" id="XP_040731579.1">
    <property type="nucleotide sequence ID" value="XM_040875291.1"/>
</dbReference>
<dbReference type="EMBL" id="MIKG01000004">
    <property type="protein sequence ID" value="RAO67063.1"/>
    <property type="molecule type" value="Genomic_DNA"/>
</dbReference>
<protein>
    <recommendedName>
        <fullName evidence="3">Enoyl reductase (ER) domain-containing protein</fullName>
    </recommendedName>
</protein>
<reference evidence="4 5" key="1">
    <citation type="journal article" date="2017" name="Biotechnol. Biofuels">
        <title>Differential beta-glucosidase expression as a function of carbon source availability in Talaromyces amestolkiae: a genomic and proteomic approach.</title>
        <authorList>
            <person name="de Eugenio L.I."/>
            <person name="Mendez-Liter J.A."/>
            <person name="Nieto-Dominguez M."/>
            <person name="Alonso L."/>
            <person name="Gil-Munoz J."/>
            <person name="Barriuso J."/>
            <person name="Prieto A."/>
            <person name="Martinez M.J."/>
        </authorList>
    </citation>
    <scope>NUCLEOTIDE SEQUENCE [LARGE SCALE GENOMIC DNA]</scope>
    <source>
        <strain evidence="4 5">CIB</strain>
    </source>
</reference>
<dbReference type="InterPro" id="IPR036291">
    <property type="entry name" value="NAD(P)-bd_dom_sf"/>
</dbReference>
<dbReference type="InterPro" id="IPR047122">
    <property type="entry name" value="Trans-enoyl_RdTase-like"/>
</dbReference>
<dbReference type="Gene3D" id="3.40.50.720">
    <property type="entry name" value="NAD(P)-binding Rossmann-like Domain"/>
    <property type="match status" value="1"/>
</dbReference>
<dbReference type="SUPFAM" id="SSF50129">
    <property type="entry name" value="GroES-like"/>
    <property type="match status" value="1"/>
</dbReference>
<name>A0A364KU46_TALAM</name>
<dbReference type="Proteomes" id="UP000249363">
    <property type="component" value="Unassembled WGS sequence"/>
</dbReference>
<comment type="similarity">
    <text evidence="1">Belongs to the zinc-containing alcohol dehydrogenase family.</text>
</comment>
<dbReference type="CDD" id="cd08249">
    <property type="entry name" value="enoyl_reductase_like"/>
    <property type="match status" value="1"/>
</dbReference>
<dbReference type="Pfam" id="PF08240">
    <property type="entry name" value="ADH_N"/>
    <property type="match status" value="1"/>
</dbReference>
<accession>A0A364KU46</accession>
<evidence type="ECO:0000256" key="1">
    <source>
        <dbReference type="ARBA" id="ARBA00008072"/>
    </source>
</evidence>
<dbReference type="SUPFAM" id="SSF51735">
    <property type="entry name" value="NAD(P)-binding Rossmann-fold domains"/>
    <property type="match status" value="1"/>
</dbReference>
<dbReference type="InterPro" id="IPR013154">
    <property type="entry name" value="ADH-like_N"/>
</dbReference>